<reference evidence="1 2" key="1">
    <citation type="journal article" date="2019" name="Int. J. Syst. Evol. Microbiol.">
        <title>The Global Catalogue of Microorganisms (GCM) 10K type strain sequencing project: providing services to taxonomists for standard genome sequencing and annotation.</title>
        <authorList>
            <consortium name="The Broad Institute Genomics Platform"/>
            <consortium name="The Broad Institute Genome Sequencing Center for Infectious Disease"/>
            <person name="Wu L."/>
            <person name="Ma J."/>
        </authorList>
    </citation>
    <scope>NUCLEOTIDE SEQUENCE [LARGE SCALE GENOMIC DNA]</scope>
    <source>
        <strain evidence="1 2">JCM 15933</strain>
    </source>
</reference>
<organism evidence="1 2">
    <name type="scientific">Dactylosporangium maewongense</name>
    <dbReference type="NCBI Taxonomy" id="634393"/>
    <lineage>
        <taxon>Bacteria</taxon>
        <taxon>Bacillati</taxon>
        <taxon>Actinomycetota</taxon>
        <taxon>Actinomycetes</taxon>
        <taxon>Micromonosporales</taxon>
        <taxon>Micromonosporaceae</taxon>
        <taxon>Dactylosporangium</taxon>
    </lineage>
</organism>
<evidence type="ECO:0000313" key="1">
    <source>
        <dbReference type="EMBL" id="GAA1511924.1"/>
    </source>
</evidence>
<gene>
    <name evidence="1" type="ORF">GCM10009827_027730</name>
</gene>
<name>A0ABN2A835_9ACTN</name>
<dbReference type="InterPro" id="IPR018644">
    <property type="entry name" value="DUF2071"/>
</dbReference>
<dbReference type="EMBL" id="BAAAQD010000004">
    <property type="protein sequence ID" value="GAA1511924.1"/>
    <property type="molecule type" value="Genomic_DNA"/>
</dbReference>
<sequence length="260" mass="27613">MLQALRRHPLPMRTRFGHSLVLTYALPAPVLAPLLPPGLTLDTYEGPHGSHGFVAIGIVSTQGLRPAPLPAALGIDAVLTGYRIFTRFPTPAGRTMRGLYILRSDTGRPALARAGNLLTRYRYHVGTVGLTVDGDLLTATVDSRDGGADLTVTADLAPARDGTPAPLPAGSPFADATAARRFAGPLPYTFDAEDGGIVVVKAHRSTWTPVPVAVRVTRCTFLERGPFEGTAPVLAQAFHVAGLDYGWHRGVRRALDGSVR</sequence>
<dbReference type="Proteomes" id="UP001501470">
    <property type="component" value="Unassembled WGS sequence"/>
</dbReference>
<comment type="caution">
    <text evidence="1">The sequence shown here is derived from an EMBL/GenBank/DDBJ whole genome shotgun (WGS) entry which is preliminary data.</text>
</comment>
<proteinExistence type="predicted"/>
<protein>
    <recommendedName>
        <fullName evidence="3">Acetoacetate decarboxylase</fullName>
    </recommendedName>
</protein>
<evidence type="ECO:0000313" key="2">
    <source>
        <dbReference type="Proteomes" id="UP001501470"/>
    </source>
</evidence>
<dbReference type="Pfam" id="PF09844">
    <property type="entry name" value="DUF2071"/>
    <property type="match status" value="1"/>
</dbReference>
<evidence type="ECO:0008006" key="3">
    <source>
        <dbReference type="Google" id="ProtNLM"/>
    </source>
</evidence>
<keyword evidence="2" id="KW-1185">Reference proteome</keyword>
<accession>A0ABN2A835</accession>